<dbReference type="Proteomes" id="UP001607303">
    <property type="component" value="Unassembled WGS sequence"/>
</dbReference>
<evidence type="ECO:0000313" key="1">
    <source>
        <dbReference type="EMBL" id="KAL2723528.1"/>
    </source>
</evidence>
<accession>A0ABD2ASD4</accession>
<dbReference type="AlphaFoldDB" id="A0ABD2ASD4"/>
<evidence type="ECO:0000313" key="2">
    <source>
        <dbReference type="Proteomes" id="UP001607303"/>
    </source>
</evidence>
<protein>
    <submittedName>
        <fullName evidence="1">Uncharacterized protein</fullName>
    </submittedName>
</protein>
<organism evidence="1 2">
    <name type="scientific">Vespula maculifrons</name>
    <name type="common">Eastern yellow jacket</name>
    <name type="synonym">Wasp</name>
    <dbReference type="NCBI Taxonomy" id="7453"/>
    <lineage>
        <taxon>Eukaryota</taxon>
        <taxon>Metazoa</taxon>
        <taxon>Ecdysozoa</taxon>
        <taxon>Arthropoda</taxon>
        <taxon>Hexapoda</taxon>
        <taxon>Insecta</taxon>
        <taxon>Pterygota</taxon>
        <taxon>Neoptera</taxon>
        <taxon>Endopterygota</taxon>
        <taxon>Hymenoptera</taxon>
        <taxon>Apocrita</taxon>
        <taxon>Aculeata</taxon>
        <taxon>Vespoidea</taxon>
        <taxon>Vespidae</taxon>
        <taxon>Vespinae</taxon>
        <taxon>Vespula</taxon>
    </lineage>
</organism>
<sequence length="237" mass="27780">MACSHEQPPFHEATIDAKSILNRPCKNDWSNVFNILACKSWTDEIDKIEYLNLFDSHRNLFCQSNRIGGKIEVDAKNGESDTKMEGAVWAKFYNKFSTDGNGRHDNSFNETESSCSWQRAEFLLLNKLISLNRVLAMTSYKTSERVVNSMISYDIKFKYDLTYQEYEVQNISSDSQRRFRAFLSVLTISDHYISEVFNIFIKCNYCKTCESWTDMINMAEYLQRFNSHRNYCSANHR</sequence>
<reference evidence="1 2" key="1">
    <citation type="journal article" date="2024" name="Ann. Entomol. Soc. Am.">
        <title>Genomic analyses of the southern and eastern yellowjacket wasps (Hymenoptera: Vespidae) reveal evolutionary signatures of social life.</title>
        <authorList>
            <person name="Catto M.A."/>
            <person name="Caine P.B."/>
            <person name="Orr S.E."/>
            <person name="Hunt B.G."/>
            <person name="Goodisman M.A.D."/>
        </authorList>
    </citation>
    <scope>NUCLEOTIDE SEQUENCE [LARGE SCALE GENOMIC DNA]</scope>
    <source>
        <strain evidence="1">232</strain>
        <tissue evidence="1">Head and thorax</tissue>
    </source>
</reference>
<proteinExistence type="predicted"/>
<name>A0ABD2ASD4_VESMC</name>
<dbReference type="EMBL" id="JAYRBN010000114">
    <property type="protein sequence ID" value="KAL2723528.1"/>
    <property type="molecule type" value="Genomic_DNA"/>
</dbReference>
<keyword evidence="2" id="KW-1185">Reference proteome</keyword>
<comment type="caution">
    <text evidence="1">The sequence shown here is derived from an EMBL/GenBank/DDBJ whole genome shotgun (WGS) entry which is preliminary data.</text>
</comment>
<gene>
    <name evidence="1" type="ORF">V1477_019379</name>
</gene>